<dbReference type="PIRSF" id="PIRSF006806">
    <property type="entry name" value="FTHF_cligase"/>
    <property type="match status" value="1"/>
</dbReference>
<dbReference type="EC" id="6.3.3.2" evidence="5"/>
<comment type="caution">
    <text evidence="7">The sequence shown here is derived from an EMBL/GenBank/DDBJ whole genome shotgun (WGS) entry which is preliminary data.</text>
</comment>
<dbReference type="Pfam" id="PF01812">
    <property type="entry name" value="5-FTHF_cyc-lig"/>
    <property type="match status" value="1"/>
</dbReference>
<dbReference type="eggNOG" id="COG0212">
    <property type="taxonomic scope" value="Bacteria"/>
</dbReference>
<keyword evidence="8" id="KW-1185">Reference proteome</keyword>
<evidence type="ECO:0000256" key="5">
    <source>
        <dbReference type="RuleBase" id="RU361279"/>
    </source>
</evidence>
<dbReference type="Proteomes" id="UP000094070">
    <property type="component" value="Unassembled WGS sequence"/>
</dbReference>
<reference evidence="7 8" key="1">
    <citation type="journal article" date="2012" name="Science">
        <title>Ecological populations of bacteria act as socially cohesive units of antibiotic production and resistance.</title>
        <authorList>
            <person name="Cordero O.X."/>
            <person name="Wildschutte H."/>
            <person name="Kirkup B."/>
            <person name="Proehl S."/>
            <person name="Ngo L."/>
            <person name="Hussain F."/>
            <person name="Le Roux F."/>
            <person name="Mincer T."/>
            <person name="Polz M.F."/>
        </authorList>
    </citation>
    <scope>NUCLEOTIDE SEQUENCE [LARGE SCALE GENOMIC DNA]</scope>
    <source>
        <strain evidence="7 8">1S-45</strain>
    </source>
</reference>
<comment type="cofactor">
    <cofactor evidence="5">
        <name>Mg(2+)</name>
        <dbReference type="ChEBI" id="CHEBI:18420"/>
    </cofactor>
</comment>
<evidence type="ECO:0000256" key="4">
    <source>
        <dbReference type="PIRSR" id="PIRSR006806-1"/>
    </source>
</evidence>
<dbReference type="GO" id="GO:0035999">
    <property type="term" value="P:tetrahydrofolate interconversion"/>
    <property type="evidence" value="ECO:0007669"/>
    <property type="project" value="TreeGrafter"/>
</dbReference>
<evidence type="ECO:0000256" key="6">
    <source>
        <dbReference type="SAM" id="Coils"/>
    </source>
</evidence>
<comment type="catalytic activity">
    <reaction evidence="5">
        <text>(6S)-5-formyl-5,6,7,8-tetrahydrofolate + ATP = (6R)-5,10-methenyltetrahydrofolate + ADP + phosphate</text>
        <dbReference type="Rhea" id="RHEA:10488"/>
        <dbReference type="ChEBI" id="CHEBI:30616"/>
        <dbReference type="ChEBI" id="CHEBI:43474"/>
        <dbReference type="ChEBI" id="CHEBI:57455"/>
        <dbReference type="ChEBI" id="CHEBI:57457"/>
        <dbReference type="ChEBI" id="CHEBI:456216"/>
        <dbReference type="EC" id="6.3.3.2"/>
    </reaction>
</comment>
<dbReference type="SUPFAM" id="SSF100950">
    <property type="entry name" value="NagB/RpiA/CoA transferase-like"/>
    <property type="match status" value="1"/>
</dbReference>
<dbReference type="RefSeq" id="WP_017024169.1">
    <property type="nucleotide sequence ID" value="NZ_AJYK02000026.1"/>
</dbReference>
<proteinExistence type="inferred from homology"/>
<evidence type="ECO:0000256" key="3">
    <source>
        <dbReference type="ARBA" id="ARBA00022840"/>
    </source>
</evidence>
<dbReference type="PANTHER" id="PTHR23407">
    <property type="entry name" value="ATPASE INHIBITOR/5-FORMYLTETRAHYDROFOLATE CYCLO-LIGASE"/>
    <property type="match status" value="1"/>
</dbReference>
<keyword evidence="7" id="KW-0436">Ligase</keyword>
<comment type="similarity">
    <text evidence="1 5">Belongs to the 5-formyltetrahydrofolate cyclo-ligase family.</text>
</comment>
<dbReference type="STRING" id="1188252.A1QC_14460"/>
<dbReference type="InterPro" id="IPR024185">
    <property type="entry name" value="FTHF_cligase-like_sf"/>
</dbReference>
<dbReference type="InterPro" id="IPR037171">
    <property type="entry name" value="NagB/RpiA_transferase-like"/>
</dbReference>
<dbReference type="GO" id="GO:0009396">
    <property type="term" value="P:folic acid-containing compound biosynthetic process"/>
    <property type="evidence" value="ECO:0007669"/>
    <property type="project" value="TreeGrafter"/>
</dbReference>
<evidence type="ECO:0000256" key="1">
    <source>
        <dbReference type="ARBA" id="ARBA00010638"/>
    </source>
</evidence>
<sequence length="207" mass="23777">MKYPITQDLSRTQWRQLIRQKRQSLSQEEQEAAGLELLEQIKQLSNITDAHNIALYLSSDGEIDTQPTINWLWQQGKQVLLPVLHPFSKGHLLFLKYHANSPICHNKYGIVEPKLDQTQVCPVSNIDIIFTPLVAFDPTGQRLGMGGGYYDRTLETWFNTGRGATPIGLAHQCQQVEHLPSQHWDIPLPIIVTPKQAWHWDINNRVR</sequence>
<name>A0A1E5E4P6_9VIBR</name>
<organism evidence="7 8">
    <name type="scientific">Vibrio rumoiensis 1S-45</name>
    <dbReference type="NCBI Taxonomy" id="1188252"/>
    <lineage>
        <taxon>Bacteria</taxon>
        <taxon>Pseudomonadati</taxon>
        <taxon>Pseudomonadota</taxon>
        <taxon>Gammaproteobacteria</taxon>
        <taxon>Vibrionales</taxon>
        <taxon>Vibrionaceae</taxon>
        <taxon>Vibrio</taxon>
    </lineage>
</organism>
<dbReference type="NCBIfam" id="TIGR02727">
    <property type="entry name" value="MTHFS_bact"/>
    <property type="match status" value="1"/>
</dbReference>
<feature type="binding site" evidence="4">
    <location>
        <begin position="142"/>
        <end position="150"/>
    </location>
    <ligand>
        <name>ATP</name>
        <dbReference type="ChEBI" id="CHEBI:30616"/>
    </ligand>
</feature>
<dbReference type="Gene3D" id="3.40.50.10420">
    <property type="entry name" value="NagB/RpiA/CoA transferase-like"/>
    <property type="match status" value="1"/>
</dbReference>
<protein>
    <recommendedName>
        <fullName evidence="5">5-formyltetrahydrofolate cyclo-ligase</fullName>
        <ecNumber evidence="5">6.3.3.2</ecNumber>
    </recommendedName>
</protein>
<evidence type="ECO:0000313" key="7">
    <source>
        <dbReference type="EMBL" id="OEF27808.1"/>
    </source>
</evidence>
<accession>A0A1E5E4P6</accession>
<feature type="coiled-coil region" evidence="6">
    <location>
        <begin position="11"/>
        <end position="38"/>
    </location>
</feature>
<keyword evidence="2 4" id="KW-0547">Nucleotide-binding</keyword>
<dbReference type="EMBL" id="AJYK02000026">
    <property type="protein sequence ID" value="OEF27808.1"/>
    <property type="molecule type" value="Genomic_DNA"/>
</dbReference>
<keyword evidence="6" id="KW-0175">Coiled coil</keyword>
<dbReference type="AlphaFoldDB" id="A0A1E5E4P6"/>
<keyword evidence="5" id="KW-0479">Metal-binding</keyword>
<evidence type="ECO:0000256" key="2">
    <source>
        <dbReference type="ARBA" id="ARBA00022741"/>
    </source>
</evidence>
<dbReference type="GO" id="GO:0005524">
    <property type="term" value="F:ATP binding"/>
    <property type="evidence" value="ECO:0007669"/>
    <property type="project" value="UniProtKB-KW"/>
</dbReference>
<feature type="binding site" evidence="4">
    <location>
        <position position="62"/>
    </location>
    <ligand>
        <name>substrate</name>
    </ligand>
</feature>
<dbReference type="GO" id="GO:0030272">
    <property type="term" value="F:5-formyltetrahydrofolate cyclo-ligase activity"/>
    <property type="evidence" value="ECO:0007669"/>
    <property type="project" value="UniProtKB-EC"/>
</dbReference>
<dbReference type="InterPro" id="IPR002698">
    <property type="entry name" value="FTHF_cligase"/>
</dbReference>
<dbReference type="GO" id="GO:0046872">
    <property type="term" value="F:metal ion binding"/>
    <property type="evidence" value="ECO:0007669"/>
    <property type="project" value="UniProtKB-KW"/>
</dbReference>
<dbReference type="OrthoDB" id="9801938at2"/>
<feature type="binding site" evidence="4">
    <location>
        <position position="57"/>
    </location>
    <ligand>
        <name>substrate</name>
    </ligand>
</feature>
<evidence type="ECO:0000313" key="8">
    <source>
        <dbReference type="Proteomes" id="UP000094070"/>
    </source>
</evidence>
<keyword evidence="5" id="KW-0460">Magnesium</keyword>
<keyword evidence="3 4" id="KW-0067">ATP-binding</keyword>
<dbReference type="PANTHER" id="PTHR23407:SF1">
    <property type="entry name" value="5-FORMYLTETRAHYDROFOLATE CYCLO-LIGASE"/>
    <property type="match status" value="1"/>
</dbReference>
<gene>
    <name evidence="7" type="ORF">A1QC_14460</name>
</gene>